<keyword evidence="4" id="KW-0808">Transferase</keyword>
<dbReference type="GO" id="GO:0016740">
    <property type="term" value="F:transferase activity"/>
    <property type="evidence" value="ECO:0007669"/>
    <property type="project" value="UniProtKB-KW"/>
</dbReference>
<dbReference type="KEGG" id="nja:NSJP_0182"/>
<dbReference type="RefSeq" id="WP_080885055.1">
    <property type="nucleotide sequence ID" value="NZ_LT828648.1"/>
</dbReference>
<evidence type="ECO:0000256" key="2">
    <source>
        <dbReference type="SAM" id="Coils"/>
    </source>
</evidence>
<dbReference type="AlphaFoldDB" id="A0A1W1I041"/>
<organism evidence="4 5">
    <name type="scientific">Nitrospira japonica</name>
    <dbReference type="NCBI Taxonomy" id="1325564"/>
    <lineage>
        <taxon>Bacteria</taxon>
        <taxon>Pseudomonadati</taxon>
        <taxon>Nitrospirota</taxon>
        <taxon>Nitrospiria</taxon>
        <taxon>Nitrospirales</taxon>
        <taxon>Nitrospiraceae</taxon>
        <taxon>Nitrospira</taxon>
    </lineage>
</organism>
<dbReference type="SUPFAM" id="SSF48452">
    <property type="entry name" value="TPR-like"/>
    <property type="match status" value="1"/>
</dbReference>
<feature type="region of interest" description="Disordered" evidence="3">
    <location>
        <begin position="86"/>
        <end position="106"/>
    </location>
</feature>
<accession>A0A1W1I041</accession>
<dbReference type="OrthoDB" id="9768142at2"/>
<dbReference type="HAMAP" id="MF_02066">
    <property type="entry name" value="CpoB"/>
    <property type="match status" value="1"/>
</dbReference>
<evidence type="ECO:0000256" key="3">
    <source>
        <dbReference type="SAM" id="MobiDB-lite"/>
    </source>
</evidence>
<sequence>MKPEASLMRMWTAAGGVVWALGMGGCVAQQADLKTTERQLQKSIKQSNEELAQRGAQQRQELEEIKGQEIPRLRGDLDRVQHATQDLQGKQEDLKQRSAGLEQQTKKLDQKLDHWAKNLETENTARYSQLRESLNAQDTKSKTDRDQLRTEVNNRLDEINRQMELLRKDIIEVVQKSNTTLAKSVDVKLDEQRKAVTENQARTEQLATKFTQFSQALTGFRESLTGLNERVGQEEQASRTMASKVEADGKASTTHINETTKAVTGHLNEVNKSVASVAQKLATRLDEQDQRLDTLTRSLDQVSQEVKAQGVVRNGQRPQVASSTPQRSAVVPVPVPVPGQEGASQQERETVTASVPPQDTEQSAPAVDRSAVSEESEEAQKPAANRTSDRPDKAEYERLLGLFRDGDLDGARRGFTAFLSQYPNSDLAPNARYWLGESHYGKKDYKQAIDAYDRVEMDYPQSEKVPAAILKKGYAYLALKDKKRASSAFKQVVTLYPKSLEAGKAYDKLAQLKETR</sequence>
<dbReference type="Pfam" id="PF13432">
    <property type="entry name" value="TPR_16"/>
    <property type="match status" value="1"/>
</dbReference>
<dbReference type="InterPro" id="IPR034706">
    <property type="entry name" value="CpoB"/>
</dbReference>
<dbReference type="EMBL" id="LT828648">
    <property type="protein sequence ID" value="SLM46354.1"/>
    <property type="molecule type" value="Genomic_DNA"/>
</dbReference>
<dbReference type="SMART" id="SM00028">
    <property type="entry name" value="TPR"/>
    <property type="match status" value="2"/>
</dbReference>
<feature type="region of interest" description="Disordered" evidence="3">
    <location>
        <begin position="306"/>
        <end position="393"/>
    </location>
</feature>
<name>A0A1W1I041_9BACT</name>
<dbReference type="Proteomes" id="UP000192042">
    <property type="component" value="Chromosome I"/>
</dbReference>
<feature type="repeat" description="TPR" evidence="1">
    <location>
        <begin position="466"/>
        <end position="499"/>
    </location>
</feature>
<dbReference type="InterPro" id="IPR019734">
    <property type="entry name" value="TPR_rpt"/>
</dbReference>
<keyword evidence="5" id="KW-1185">Reference proteome</keyword>
<protein>
    <submittedName>
        <fullName evidence="4">Putative TPR repeat containing exported protein periplasmic protein contains a protein prenylyltransferase domain</fullName>
    </submittedName>
</protein>
<dbReference type="GO" id="GO:0051301">
    <property type="term" value="P:cell division"/>
    <property type="evidence" value="ECO:0007669"/>
    <property type="project" value="InterPro"/>
</dbReference>
<feature type="compositionally biased region" description="Polar residues" evidence="3">
    <location>
        <begin position="316"/>
        <end position="327"/>
    </location>
</feature>
<proteinExistence type="inferred from homology"/>
<evidence type="ECO:0000313" key="5">
    <source>
        <dbReference type="Proteomes" id="UP000192042"/>
    </source>
</evidence>
<keyword evidence="1" id="KW-0802">TPR repeat</keyword>
<gene>
    <name evidence="4" type="ORF">NSJP_0182</name>
</gene>
<feature type="region of interest" description="Disordered" evidence="3">
    <location>
        <begin position="44"/>
        <end position="68"/>
    </location>
</feature>
<feature type="coiled-coil region" evidence="2">
    <location>
        <begin position="149"/>
        <end position="176"/>
    </location>
</feature>
<feature type="coiled-coil region" evidence="2">
    <location>
        <begin position="278"/>
        <end position="305"/>
    </location>
</feature>
<feature type="repeat" description="TPR" evidence="1">
    <location>
        <begin position="429"/>
        <end position="462"/>
    </location>
</feature>
<keyword evidence="2" id="KW-0175">Coiled coil</keyword>
<dbReference type="InterPro" id="IPR014162">
    <property type="entry name" value="CpoB_C"/>
</dbReference>
<dbReference type="PROSITE" id="PS50005">
    <property type="entry name" value="TPR"/>
    <property type="match status" value="2"/>
</dbReference>
<dbReference type="STRING" id="1325564.NSJP_0182"/>
<dbReference type="PROSITE" id="PS51257">
    <property type="entry name" value="PROKAR_LIPOPROTEIN"/>
    <property type="match status" value="1"/>
</dbReference>
<evidence type="ECO:0000313" key="4">
    <source>
        <dbReference type="EMBL" id="SLM46354.1"/>
    </source>
</evidence>
<dbReference type="InterPro" id="IPR011990">
    <property type="entry name" value="TPR-like_helical_dom_sf"/>
</dbReference>
<dbReference type="Pfam" id="PF13174">
    <property type="entry name" value="TPR_6"/>
    <property type="match status" value="1"/>
</dbReference>
<evidence type="ECO:0000256" key="1">
    <source>
        <dbReference type="PROSITE-ProRule" id="PRU00339"/>
    </source>
</evidence>
<reference evidence="4 5" key="1">
    <citation type="submission" date="2017-03" db="EMBL/GenBank/DDBJ databases">
        <authorList>
            <person name="Afonso C.L."/>
            <person name="Miller P.J."/>
            <person name="Scott M.A."/>
            <person name="Spackman E."/>
            <person name="Goraichik I."/>
            <person name="Dimitrov K.M."/>
            <person name="Suarez D.L."/>
            <person name="Swayne D.E."/>
        </authorList>
    </citation>
    <scope>NUCLEOTIDE SEQUENCE [LARGE SCALE GENOMIC DNA]</scope>
    <source>
        <strain evidence="4">Genome sequencing of Nitrospira japonica strain NJ11</strain>
    </source>
</reference>
<dbReference type="NCBIfam" id="TIGR02795">
    <property type="entry name" value="tol_pal_ybgF"/>
    <property type="match status" value="1"/>
</dbReference>
<feature type="compositionally biased region" description="Polar residues" evidence="3">
    <location>
        <begin position="351"/>
        <end position="363"/>
    </location>
</feature>
<dbReference type="Gene3D" id="1.25.40.10">
    <property type="entry name" value="Tetratricopeptide repeat domain"/>
    <property type="match status" value="1"/>
</dbReference>